<dbReference type="GeneID" id="67366569"/>
<protein>
    <recommendedName>
        <fullName evidence="4">Lipoprotein</fullName>
    </recommendedName>
</protein>
<evidence type="ECO:0000256" key="1">
    <source>
        <dbReference type="SAM" id="SignalP"/>
    </source>
</evidence>
<reference evidence="2" key="1">
    <citation type="submission" date="2020-04" db="EMBL/GenBank/DDBJ databases">
        <title>Deep metagenomics examines the oral microbiome during advanced dental caries in children, revealing novel taxa and co-occurrences with host molecules.</title>
        <authorList>
            <person name="Baker J.L."/>
            <person name="Morton J.T."/>
            <person name="Dinis M."/>
            <person name="Alvarez R."/>
            <person name="Tran N.C."/>
            <person name="Knight R."/>
            <person name="Edlund A."/>
        </authorList>
    </citation>
    <scope>NUCLEOTIDE SEQUENCE</scope>
    <source>
        <strain evidence="2">JCVI_32_bin.50</strain>
    </source>
</reference>
<dbReference type="Proteomes" id="UP000787419">
    <property type="component" value="Unassembled WGS sequence"/>
</dbReference>
<sequence length="176" mass="19636">MKKVFYSLICLIALSACSSENVALDALKVYDVANSSCKTTLSKEETRSDFYEENISKPTTLNIELGKDGIAQCSFEDVEANCAVRNIYVNVANQDNQIILVVYHNALEAFADCICKYDVSFKMSKLLSGSYQLKVYCAGPNMKYDERYIVYNGQINIAKNKKTSITFSGPLTLPEN</sequence>
<proteinExistence type="predicted"/>
<evidence type="ECO:0000313" key="2">
    <source>
        <dbReference type="EMBL" id="MBF1446721.1"/>
    </source>
</evidence>
<gene>
    <name evidence="2" type="ORF">HXN55_04965</name>
</gene>
<accession>A0A9D6A9S7</accession>
<dbReference type="AlphaFoldDB" id="A0A9D6A9S7"/>
<feature type="signal peptide" evidence="1">
    <location>
        <begin position="1"/>
        <end position="18"/>
    </location>
</feature>
<dbReference type="RefSeq" id="WP_211795562.1">
    <property type="nucleotide sequence ID" value="NZ_CAJZDG010000028.1"/>
</dbReference>
<feature type="chain" id="PRO_5039029079" description="Lipoprotein" evidence="1">
    <location>
        <begin position="19"/>
        <end position="176"/>
    </location>
</feature>
<dbReference type="PROSITE" id="PS51257">
    <property type="entry name" value="PROKAR_LIPOPROTEIN"/>
    <property type="match status" value="1"/>
</dbReference>
<dbReference type="EMBL" id="JABZTM010000041">
    <property type="protein sequence ID" value="MBF1446721.1"/>
    <property type="molecule type" value="Genomic_DNA"/>
</dbReference>
<organism evidence="2 3">
    <name type="scientific">Prevotella nigrescens</name>
    <dbReference type="NCBI Taxonomy" id="28133"/>
    <lineage>
        <taxon>Bacteria</taxon>
        <taxon>Pseudomonadati</taxon>
        <taxon>Bacteroidota</taxon>
        <taxon>Bacteroidia</taxon>
        <taxon>Bacteroidales</taxon>
        <taxon>Prevotellaceae</taxon>
        <taxon>Prevotella</taxon>
    </lineage>
</organism>
<comment type="caution">
    <text evidence="2">The sequence shown here is derived from an EMBL/GenBank/DDBJ whole genome shotgun (WGS) entry which is preliminary data.</text>
</comment>
<name>A0A9D6A9S7_9BACT</name>
<evidence type="ECO:0008006" key="4">
    <source>
        <dbReference type="Google" id="ProtNLM"/>
    </source>
</evidence>
<keyword evidence="1" id="KW-0732">Signal</keyword>
<evidence type="ECO:0000313" key="3">
    <source>
        <dbReference type="Proteomes" id="UP000787419"/>
    </source>
</evidence>